<dbReference type="GO" id="GO:0003886">
    <property type="term" value="F:DNA (cytosine-5-)-methyltransferase activity"/>
    <property type="evidence" value="ECO:0007669"/>
    <property type="project" value="UniProtKB-EC"/>
</dbReference>
<gene>
    <name evidence="5" type="ORF">IFM89_001069</name>
</gene>
<evidence type="ECO:0000256" key="2">
    <source>
        <dbReference type="ARBA" id="ARBA00022603"/>
    </source>
</evidence>
<keyword evidence="3" id="KW-0808">Transferase</keyword>
<dbReference type="GO" id="GO:0016810">
    <property type="term" value="F:hydrolase activity, acting on carbon-nitrogen (but not peptide) bonds"/>
    <property type="evidence" value="ECO:0007669"/>
    <property type="project" value="InterPro"/>
</dbReference>
<dbReference type="PANTHER" id="PTHR10629">
    <property type="entry name" value="CYTOSINE-SPECIFIC METHYLTRANSFERASE"/>
    <property type="match status" value="1"/>
</dbReference>
<dbReference type="InterPro" id="IPR001525">
    <property type="entry name" value="C5_MeTfrase"/>
</dbReference>
<dbReference type="GO" id="GO:0032259">
    <property type="term" value="P:methylation"/>
    <property type="evidence" value="ECO:0007669"/>
    <property type="project" value="UniProtKB-KW"/>
</dbReference>
<evidence type="ECO:0000256" key="3">
    <source>
        <dbReference type="ARBA" id="ARBA00022679"/>
    </source>
</evidence>
<dbReference type="InterPro" id="IPR029063">
    <property type="entry name" value="SAM-dependent_MTases_sf"/>
</dbReference>
<evidence type="ECO:0000313" key="5">
    <source>
        <dbReference type="EMBL" id="KAF9587321.1"/>
    </source>
</evidence>
<dbReference type="EC" id="2.1.1.37" evidence="1"/>
<evidence type="ECO:0000256" key="1">
    <source>
        <dbReference type="ARBA" id="ARBA00011975"/>
    </source>
</evidence>
<proteinExistence type="predicted"/>
<dbReference type="Gene3D" id="3.40.50.150">
    <property type="entry name" value="Vaccinia Virus protein VP39"/>
    <property type="match status" value="1"/>
</dbReference>
<dbReference type="SUPFAM" id="SSF51338">
    <property type="entry name" value="Composite domain of metallo-dependent hydrolases"/>
    <property type="match status" value="1"/>
</dbReference>
<dbReference type="GO" id="GO:0003677">
    <property type="term" value="F:DNA binding"/>
    <property type="evidence" value="ECO:0007669"/>
    <property type="project" value="TreeGrafter"/>
</dbReference>
<dbReference type="InterPro" id="IPR050390">
    <property type="entry name" value="C5-Methyltransferase"/>
</dbReference>
<keyword evidence="4" id="KW-0949">S-adenosyl-L-methionine</keyword>
<evidence type="ECO:0000313" key="6">
    <source>
        <dbReference type="Proteomes" id="UP000631114"/>
    </source>
</evidence>
<dbReference type="OrthoDB" id="5376140at2759"/>
<dbReference type="AlphaFoldDB" id="A0A835LHA5"/>
<dbReference type="EMBL" id="JADFTS010000009">
    <property type="protein sequence ID" value="KAF9587321.1"/>
    <property type="molecule type" value="Genomic_DNA"/>
</dbReference>
<protein>
    <recommendedName>
        <fullName evidence="1">DNA (cytosine-5-)-methyltransferase</fullName>
        <ecNumber evidence="1">2.1.1.37</ecNumber>
    </recommendedName>
</protein>
<organism evidence="5 6">
    <name type="scientific">Coptis chinensis</name>
    <dbReference type="NCBI Taxonomy" id="261450"/>
    <lineage>
        <taxon>Eukaryota</taxon>
        <taxon>Viridiplantae</taxon>
        <taxon>Streptophyta</taxon>
        <taxon>Embryophyta</taxon>
        <taxon>Tracheophyta</taxon>
        <taxon>Spermatophyta</taxon>
        <taxon>Magnoliopsida</taxon>
        <taxon>Ranunculales</taxon>
        <taxon>Ranunculaceae</taxon>
        <taxon>Coptidoideae</taxon>
        <taxon>Coptis</taxon>
    </lineage>
</organism>
<keyword evidence="2" id="KW-0489">Methyltransferase</keyword>
<dbReference type="InterPro" id="IPR011059">
    <property type="entry name" value="Metal-dep_hydrolase_composite"/>
</dbReference>
<feature type="non-terminal residue" evidence="5">
    <location>
        <position position="215"/>
    </location>
</feature>
<name>A0A835LHA5_9MAGN</name>
<accession>A0A835LHA5</accession>
<dbReference type="Proteomes" id="UP000631114">
    <property type="component" value="Unassembled WGS sequence"/>
</dbReference>
<sequence>MCCIKIFKICTREGAILAGSDAVIIIVNPNSSFEISSRSHHSRSDTNVYEGRRGKIDFDASVERPTVSSGKPLVPDYAVTFKDGFSKECRFLRSHAFRVLVVGCNCSHRSHRAEPHNQIILHPEQDRVLTVRENARLQGFPDFYQLCGPTKESTATHDFWLTGTLLAFPSDSGVFCGTVHDSLQGAQHFFVLTGLWIYIPPYRLVFTGQQLLRDN</sequence>
<comment type="caution">
    <text evidence="5">The sequence shown here is derived from an EMBL/GenBank/DDBJ whole genome shotgun (WGS) entry which is preliminary data.</text>
</comment>
<dbReference type="Pfam" id="PF00145">
    <property type="entry name" value="DNA_methylase"/>
    <property type="match status" value="1"/>
</dbReference>
<reference evidence="5 6" key="1">
    <citation type="submission" date="2020-10" db="EMBL/GenBank/DDBJ databases">
        <title>The Coptis chinensis genome and diversification of protoberbering-type alkaloids.</title>
        <authorList>
            <person name="Wang B."/>
            <person name="Shu S."/>
            <person name="Song C."/>
            <person name="Liu Y."/>
        </authorList>
    </citation>
    <scope>NUCLEOTIDE SEQUENCE [LARGE SCALE GENOMIC DNA]</scope>
    <source>
        <strain evidence="5">HL-2020</strain>
        <tissue evidence="5">Leaf</tissue>
    </source>
</reference>
<dbReference type="Gene3D" id="3.90.120.10">
    <property type="entry name" value="DNA Methylase, subunit A, domain 2"/>
    <property type="match status" value="1"/>
</dbReference>
<dbReference type="GO" id="GO:0005634">
    <property type="term" value="C:nucleus"/>
    <property type="evidence" value="ECO:0007669"/>
    <property type="project" value="TreeGrafter"/>
</dbReference>
<dbReference type="GO" id="GO:0044027">
    <property type="term" value="P:negative regulation of gene expression via chromosomal CpG island methylation"/>
    <property type="evidence" value="ECO:0007669"/>
    <property type="project" value="TreeGrafter"/>
</dbReference>
<evidence type="ECO:0000256" key="4">
    <source>
        <dbReference type="ARBA" id="ARBA00022691"/>
    </source>
</evidence>
<dbReference type="PANTHER" id="PTHR10629:SF42">
    <property type="entry name" value="DNA (CYTOSINE-5)-METHYLTRANSFERASE CMT1-RELATED"/>
    <property type="match status" value="1"/>
</dbReference>
<keyword evidence="6" id="KW-1185">Reference proteome</keyword>
<dbReference type="SUPFAM" id="SSF53335">
    <property type="entry name" value="S-adenosyl-L-methionine-dependent methyltransferases"/>
    <property type="match status" value="1"/>
</dbReference>